<sequence>MQNKILVALLFLSFCLARDPFILPEQDVPLVRPGKAAASGYRAVPLQYLPAEDAAKLIEKLYPDALVCAEKNNNILLLGADHPTEKILAVLQAADTPPRAVKLKINVIEMTTNDLSALGLAWDFTAEGFRLGKTTPEILATLQALSGRGETHLLAAPDLTTVVGKSASIHIGDRLPYSLPVQANDQLQWQIQYLDSGINLTFLPLPAAPGHILLSLQPAVSSIKYWKQTQGGEFPVLSTRQVETTVLLKAQESFVLAGLYNEEERDSVQKIPFLGDLPLLGFLFRSSVREKTASDIVFVVTAEES</sequence>
<dbReference type="AlphaFoldDB" id="A0A388TJF0"/>
<gene>
    <name evidence="3" type="ORF">NO2_1573</name>
</gene>
<comment type="caution">
    <text evidence="3">The sequence shown here is derived from an EMBL/GenBank/DDBJ whole genome shotgun (WGS) entry which is preliminary data.</text>
</comment>
<evidence type="ECO:0000256" key="1">
    <source>
        <dbReference type="RuleBase" id="RU004003"/>
    </source>
</evidence>
<accession>A0A388TJF0</accession>
<dbReference type="PANTHER" id="PTHR30332:SF17">
    <property type="entry name" value="TYPE IV PILIATION SYSTEM PROTEIN DR_0774-RELATED"/>
    <property type="match status" value="1"/>
</dbReference>
<comment type="similarity">
    <text evidence="1">Belongs to the bacterial secretin family.</text>
</comment>
<reference evidence="3 4" key="1">
    <citation type="journal article" date="2019" name="ISME J.">
        <title>Genome analyses of uncultured TG2/ZB3 bacteria in 'Margulisbacteria' specifically attached to ectosymbiotic spirochetes of protists in the termite gut.</title>
        <authorList>
            <person name="Utami Y.D."/>
            <person name="Kuwahara H."/>
            <person name="Igai K."/>
            <person name="Murakami T."/>
            <person name="Sugaya K."/>
            <person name="Morikawa T."/>
            <person name="Nagura Y."/>
            <person name="Yuki M."/>
            <person name="Deevong P."/>
            <person name="Inoue T."/>
            <person name="Kihara K."/>
            <person name="Lo N."/>
            <person name="Yamada A."/>
            <person name="Ohkuma M."/>
            <person name="Hongoh Y."/>
        </authorList>
    </citation>
    <scope>NUCLEOTIDE SEQUENCE [LARGE SCALE GENOMIC DNA]</scope>
    <source>
        <strain evidence="3">NkOx7-02</strain>
    </source>
</reference>
<dbReference type="GO" id="GO:0009306">
    <property type="term" value="P:protein secretion"/>
    <property type="evidence" value="ECO:0007669"/>
    <property type="project" value="InterPro"/>
</dbReference>
<evidence type="ECO:0000313" key="3">
    <source>
        <dbReference type="EMBL" id="GBR77141.1"/>
    </source>
</evidence>
<dbReference type="InterPro" id="IPR004846">
    <property type="entry name" value="T2SS/T3SS_dom"/>
</dbReference>
<dbReference type="PANTHER" id="PTHR30332">
    <property type="entry name" value="PROBABLE GENERAL SECRETION PATHWAY PROTEIN D"/>
    <property type="match status" value="1"/>
</dbReference>
<dbReference type="EMBL" id="BGZO01000119">
    <property type="protein sequence ID" value="GBR77141.1"/>
    <property type="molecule type" value="Genomic_DNA"/>
</dbReference>
<evidence type="ECO:0000259" key="2">
    <source>
        <dbReference type="Pfam" id="PF00263"/>
    </source>
</evidence>
<name>A0A388TJF0_9BACT</name>
<proteinExistence type="inferred from homology"/>
<organism evidence="3 4">
    <name type="scientific">Candidatus Termititenax persephonae</name>
    <dbReference type="NCBI Taxonomy" id="2218525"/>
    <lineage>
        <taxon>Bacteria</taxon>
        <taxon>Bacillati</taxon>
        <taxon>Candidatus Margulisiibacteriota</taxon>
        <taxon>Candidatus Termititenacia</taxon>
        <taxon>Candidatus Termititenacales</taxon>
        <taxon>Candidatus Termititenacaceae</taxon>
        <taxon>Candidatus Termititenax</taxon>
    </lineage>
</organism>
<dbReference type="GO" id="GO:0015627">
    <property type="term" value="C:type II protein secretion system complex"/>
    <property type="evidence" value="ECO:0007669"/>
    <property type="project" value="TreeGrafter"/>
</dbReference>
<dbReference type="PRINTS" id="PR00811">
    <property type="entry name" value="BCTERIALGSPD"/>
</dbReference>
<dbReference type="InterPro" id="IPR001775">
    <property type="entry name" value="GspD/PilQ"/>
</dbReference>
<dbReference type="Proteomes" id="UP000275925">
    <property type="component" value="Unassembled WGS sequence"/>
</dbReference>
<protein>
    <submittedName>
        <fullName evidence="3">Bacterial secretin superfamilty protein</fullName>
    </submittedName>
</protein>
<evidence type="ECO:0000313" key="4">
    <source>
        <dbReference type="Proteomes" id="UP000275925"/>
    </source>
</evidence>
<feature type="domain" description="Type II/III secretion system secretin-like" evidence="2">
    <location>
        <begin position="144"/>
        <end position="302"/>
    </location>
</feature>
<keyword evidence="4" id="KW-1185">Reference proteome</keyword>
<dbReference type="InterPro" id="IPR050810">
    <property type="entry name" value="Bact_Secretion_Sys_Channel"/>
</dbReference>
<dbReference type="Pfam" id="PF00263">
    <property type="entry name" value="Secretin"/>
    <property type="match status" value="1"/>
</dbReference>